<reference evidence="2 3" key="1">
    <citation type="submission" date="2009-05" db="EMBL/GenBank/DDBJ databases">
        <authorList>
            <person name="Setubal J.C."/>
            <person name="Boyle S."/>
            <person name="Crasta O.R."/>
            <person name="Gillespie J.J."/>
            <person name="Kenyon R.W."/>
            <person name="Lu J."/>
            <person name="Mane S."/>
            <person name="Nagrani S."/>
            <person name="Shallom J.M."/>
            <person name="Shallom S."/>
            <person name="Shukla M."/>
            <person name="Snyder E.E."/>
            <person name="Sobral B.W."/>
            <person name="Wattam A.R."/>
            <person name="Will R."/>
            <person name="Williams K."/>
            <person name="Yoo H."/>
            <person name="Munk C."/>
            <person name="Tapia R."/>
            <person name="Green L."/>
            <person name="Rogers Y."/>
            <person name="Detter J.C."/>
            <person name="Bruce D."/>
            <person name="Brettin T.S."/>
            <person name="Tsolis R."/>
        </authorList>
    </citation>
    <scope>NUCLEOTIDE SEQUENCE [LARGE SCALE GENOMIC DNA]</scope>
    <source>
        <strain evidence="2 3">LMG 3301</strain>
    </source>
</reference>
<dbReference type="PANTHER" id="PTHR11236">
    <property type="entry name" value="AMINOBENZOATE/ANTHRANILATE SYNTHASE"/>
    <property type="match status" value="1"/>
</dbReference>
<dbReference type="NCBIfam" id="TIGR00553">
    <property type="entry name" value="pabB"/>
    <property type="match status" value="1"/>
</dbReference>
<dbReference type="Pfam" id="PF00425">
    <property type="entry name" value="Chorismate_bind"/>
    <property type="match status" value="1"/>
</dbReference>
<feature type="domain" description="Chorismate-utilising enzyme C-terminal" evidence="1">
    <location>
        <begin position="131"/>
        <end position="385"/>
    </location>
</feature>
<dbReference type="GO" id="GO:0000162">
    <property type="term" value="P:L-tryptophan biosynthetic process"/>
    <property type="evidence" value="ECO:0007669"/>
    <property type="project" value="TreeGrafter"/>
</dbReference>
<organism evidence="2 3">
    <name type="scientific">Brucella intermedia LMG 3301</name>
    <dbReference type="NCBI Taxonomy" id="641118"/>
    <lineage>
        <taxon>Bacteria</taxon>
        <taxon>Pseudomonadati</taxon>
        <taxon>Pseudomonadota</taxon>
        <taxon>Alphaproteobacteria</taxon>
        <taxon>Hyphomicrobiales</taxon>
        <taxon>Brucellaceae</taxon>
        <taxon>Brucella/Ochrobactrum group</taxon>
        <taxon>Brucella</taxon>
    </lineage>
</organism>
<dbReference type="PRINTS" id="PR00095">
    <property type="entry name" value="ANTSNTHASEI"/>
</dbReference>
<dbReference type="SUPFAM" id="SSF56322">
    <property type="entry name" value="ADC synthase"/>
    <property type="match status" value="1"/>
</dbReference>
<dbReference type="GO" id="GO:0046820">
    <property type="term" value="F:4-amino-4-deoxychorismate synthase activity"/>
    <property type="evidence" value="ECO:0007669"/>
    <property type="project" value="TreeGrafter"/>
</dbReference>
<keyword evidence="2" id="KW-0560">Oxidoreductase</keyword>
<proteinExistence type="predicted"/>
<dbReference type="InterPro" id="IPR005802">
    <property type="entry name" value="ADC_synth_comp_1"/>
</dbReference>
<evidence type="ECO:0000259" key="1">
    <source>
        <dbReference type="Pfam" id="PF00425"/>
    </source>
</evidence>
<dbReference type="PANTHER" id="PTHR11236:SF50">
    <property type="entry name" value="AMINODEOXYCHORISMATE SYNTHASE COMPONENT 1"/>
    <property type="match status" value="1"/>
</dbReference>
<name>C4WP60_9HYPH</name>
<dbReference type="AlphaFoldDB" id="C4WP60"/>
<evidence type="ECO:0000313" key="3">
    <source>
        <dbReference type="Proteomes" id="UP000004386"/>
    </source>
</evidence>
<comment type="caution">
    <text evidence="2">The sequence shown here is derived from an EMBL/GenBank/DDBJ whole genome shotgun (WGS) entry which is preliminary data.</text>
</comment>
<dbReference type="GO" id="GO:0009396">
    <property type="term" value="P:folic acid-containing compound biosynthetic process"/>
    <property type="evidence" value="ECO:0007669"/>
    <property type="project" value="InterPro"/>
</dbReference>
<dbReference type="Proteomes" id="UP000004386">
    <property type="component" value="Unassembled WGS sequence"/>
</dbReference>
<dbReference type="HOGENOM" id="CLU_006493_1_2_5"/>
<protein>
    <submittedName>
        <fullName evidence="2">Para-aminobenzoate synthase, component I</fullName>
        <ecNumber evidence="2">1.1.99.11</ecNumber>
    </submittedName>
</protein>
<sequence length="399" mass="44662">MKPWKTEATVTRTGNKPLILFRDDKAGRDVLFAAPSSIIRADTPDEFEPAWDAMQEAHEAGRWLAGYLSYEAGYLLEPKLKPLLPEGPKAPLLCFGVFDGPSDERMHGRSEDNAASPSTFLRNPVAQWSFADYAPRFKRLHQHLREGDCYQGNLTFPIHAEWGGDPLVLFNMLAKRQPVRYATYCDLGGPIILSRSPELFFEVDGEGGIETHPMKGTMPRGATPEEDERNRQFLLNDPKNQAENRMIVDLLRNDISLVSEVGSLDVPELFRVETYPTVHQMISRVRARLKENLPLRSLFAALFPCGSITGAPKISAMEILRKLETGPRDIYCGSLGWIEPGGRMRFNVAIRTISLLDENRAIFNVGGGVVFDSTAQAEYEECLLKARFAALSSHKGRKP</sequence>
<dbReference type="NCBIfam" id="NF005698">
    <property type="entry name" value="PRK07508.1"/>
    <property type="match status" value="1"/>
</dbReference>
<dbReference type="GO" id="GO:0016491">
    <property type="term" value="F:oxidoreductase activity"/>
    <property type="evidence" value="ECO:0007669"/>
    <property type="project" value="UniProtKB-KW"/>
</dbReference>
<dbReference type="InterPro" id="IPR019999">
    <property type="entry name" value="Anth_synth_I-like"/>
</dbReference>
<dbReference type="EMBL" id="ACQA01000002">
    <property type="protein sequence ID" value="EEQ94124.1"/>
    <property type="molecule type" value="Genomic_DNA"/>
</dbReference>
<evidence type="ECO:0000313" key="2">
    <source>
        <dbReference type="EMBL" id="EEQ94124.1"/>
    </source>
</evidence>
<gene>
    <name evidence="2" type="primary">pabB</name>
    <name evidence="2" type="ORF">OINT_2001339</name>
</gene>
<dbReference type="InterPro" id="IPR015890">
    <property type="entry name" value="Chorismate_C"/>
</dbReference>
<dbReference type="EC" id="1.1.99.11" evidence="2"/>
<dbReference type="Gene3D" id="3.60.120.10">
    <property type="entry name" value="Anthranilate synthase"/>
    <property type="match status" value="1"/>
</dbReference>
<dbReference type="InterPro" id="IPR005801">
    <property type="entry name" value="ADC_synthase"/>
</dbReference>
<accession>C4WP60</accession>